<sequence length="301" mass="32867">MKLGIAVTDPHDWTADALLEAAVDRDFETYLIDLRHTEVVIEKDVVISCQGLTLPILDVLVVRDVGAGPMEGVSFRFDVLRQLEMQGTLILNSPEAIRNAANKYHTTYLLAKAGIPVPATFSVQDRDKAIETINDLRDAIVKPVFGYKGKGIIRVREGKMVEPDGKISQIPWEKQITQMIDSWGMLYIQEFIENQGRDIRAFVVNGKVLGSIYRSAQKGHWINNLSQGGTSSPCSLTPSQEEICAKAAEAVGTVFAGVDLIEGPDGTMVLEVNGTPSGAGIYSSCGVNVAGHILDYIHLRE</sequence>
<dbReference type="GO" id="GO:0046872">
    <property type="term" value="F:metal ion binding"/>
    <property type="evidence" value="ECO:0007669"/>
    <property type="project" value="UniProtKB-KW"/>
</dbReference>
<feature type="domain" description="ATP-grasp" evidence="10">
    <location>
        <begin position="107"/>
        <end position="298"/>
    </location>
</feature>
<evidence type="ECO:0000313" key="11">
    <source>
        <dbReference type="EMBL" id="AGB49618.1"/>
    </source>
</evidence>
<name>L0KZU0_METHD</name>
<dbReference type="GeneID" id="14407218"/>
<keyword evidence="8" id="KW-0464">Manganese</keyword>
<dbReference type="InterPro" id="IPR053432">
    <property type="entry name" value="THMPT_Glu_ligase"/>
</dbReference>
<keyword evidence="3 11" id="KW-0436">Ligase</keyword>
<keyword evidence="5 9" id="KW-0547">Nucleotide-binding</keyword>
<evidence type="ECO:0000256" key="2">
    <source>
        <dbReference type="ARBA" id="ARBA00001946"/>
    </source>
</evidence>
<dbReference type="EMBL" id="CP003362">
    <property type="protein sequence ID" value="AGB49618.1"/>
    <property type="molecule type" value="Genomic_DNA"/>
</dbReference>
<gene>
    <name evidence="11" type="ordered locus">Metho_1409</name>
</gene>
<reference evidence="12" key="1">
    <citation type="submission" date="2012-02" db="EMBL/GenBank/DDBJ databases">
        <title>Complete sequence of chromosome of Methanomethylovorans hollandica DSM 15978.</title>
        <authorList>
            <person name="Lucas S."/>
            <person name="Copeland A."/>
            <person name="Lapidus A."/>
            <person name="Glavina del Rio T."/>
            <person name="Dalin E."/>
            <person name="Tice H."/>
            <person name="Bruce D."/>
            <person name="Goodwin L."/>
            <person name="Pitluck S."/>
            <person name="Peters L."/>
            <person name="Mikhailova N."/>
            <person name="Held B."/>
            <person name="Kyrpides N."/>
            <person name="Mavromatis K."/>
            <person name="Ivanova N."/>
            <person name="Brettin T."/>
            <person name="Detter J.C."/>
            <person name="Han C."/>
            <person name="Larimer F."/>
            <person name="Land M."/>
            <person name="Hauser L."/>
            <person name="Markowitz V."/>
            <person name="Cheng J.-F."/>
            <person name="Hugenholtz P."/>
            <person name="Woyke T."/>
            <person name="Wu D."/>
            <person name="Spring S."/>
            <person name="Schroeder M."/>
            <person name="Brambilla E."/>
            <person name="Klenk H.-P."/>
            <person name="Eisen J.A."/>
        </authorList>
    </citation>
    <scope>NUCLEOTIDE SEQUENCE [LARGE SCALE GENOMIC DNA]</scope>
    <source>
        <strain evidence="12">DSM 15978 / NBRC 107637 / DMS1</strain>
    </source>
</reference>
<protein>
    <submittedName>
        <fullName evidence="11">Alpha-L-glutamate ligase, RimK family</fullName>
    </submittedName>
</protein>
<dbReference type="AlphaFoldDB" id="L0KZU0"/>
<evidence type="ECO:0000256" key="9">
    <source>
        <dbReference type="PROSITE-ProRule" id="PRU00409"/>
    </source>
</evidence>
<dbReference type="GO" id="GO:0005737">
    <property type="term" value="C:cytoplasm"/>
    <property type="evidence" value="ECO:0007669"/>
    <property type="project" value="TreeGrafter"/>
</dbReference>
<proteinExistence type="predicted"/>
<keyword evidence="12" id="KW-1185">Reference proteome</keyword>
<dbReference type="InterPro" id="IPR041107">
    <property type="entry name" value="Rimk_N"/>
</dbReference>
<dbReference type="NCBIfam" id="NF040720">
    <property type="entry name" value="MptN_Meth"/>
    <property type="match status" value="1"/>
</dbReference>
<comment type="cofactor">
    <cofactor evidence="1">
        <name>Mn(2+)</name>
        <dbReference type="ChEBI" id="CHEBI:29035"/>
    </cofactor>
</comment>
<evidence type="ECO:0000256" key="5">
    <source>
        <dbReference type="ARBA" id="ARBA00022741"/>
    </source>
</evidence>
<dbReference type="InterPro" id="IPR011761">
    <property type="entry name" value="ATP-grasp"/>
</dbReference>
<dbReference type="Proteomes" id="UP000010866">
    <property type="component" value="Chromosome"/>
</dbReference>
<dbReference type="PANTHER" id="PTHR21621">
    <property type="entry name" value="RIBOSOMAL PROTEIN S6 MODIFICATION PROTEIN"/>
    <property type="match status" value="1"/>
</dbReference>
<keyword evidence="7" id="KW-0460">Magnesium</keyword>
<dbReference type="Pfam" id="PF08443">
    <property type="entry name" value="RimK"/>
    <property type="match status" value="1"/>
</dbReference>
<evidence type="ECO:0000256" key="1">
    <source>
        <dbReference type="ARBA" id="ARBA00001936"/>
    </source>
</evidence>
<dbReference type="Pfam" id="PF18030">
    <property type="entry name" value="Rimk_N"/>
    <property type="match status" value="1"/>
</dbReference>
<evidence type="ECO:0000259" key="10">
    <source>
        <dbReference type="PROSITE" id="PS50975"/>
    </source>
</evidence>
<dbReference type="InterPro" id="IPR004666">
    <property type="entry name" value="Rp_bS6_RimK/Lys_biosynth_LsyX"/>
</dbReference>
<accession>L0KZU0</accession>
<dbReference type="PANTHER" id="PTHR21621:SF0">
    <property type="entry name" value="BETA-CITRYLGLUTAMATE SYNTHASE B-RELATED"/>
    <property type="match status" value="1"/>
</dbReference>
<dbReference type="Gene3D" id="3.30.470.20">
    <property type="entry name" value="ATP-grasp fold, B domain"/>
    <property type="match status" value="1"/>
</dbReference>
<keyword evidence="6 9" id="KW-0067">ATP-binding</keyword>
<dbReference type="RefSeq" id="WP_015324784.1">
    <property type="nucleotide sequence ID" value="NC_019977.1"/>
</dbReference>
<organism evidence="11 12">
    <name type="scientific">Methanomethylovorans hollandica (strain DSM 15978 / NBRC 107637 / DMS1)</name>
    <dbReference type="NCBI Taxonomy" id="867904"/>
    <lineage>
        <taxon>Archaea</taxon>
        <taxon>Methanobacteriati</taxon>
        <taxon>Methanobacteriota</taxon>
        <taxon>Stenosarchaea group</taxon>
        <taxon>Methanomicrobia</taxon>
        <taxon>Methanosarcinales</taxon>
        <taxon>Methanosarcinaceae</taxon>
        <taxon>Methanomethylovorans</taxon>
    </lineage>
</organism>
<dbReference type="PROSITE" id="PS50975">
    <property type="entry name" value="ATP_GRASP"/>
    <property type="match status" value="1"/>
</dbReference>
<keyword evidence="4" id="KW-0479">Metal-binding</keyword>
<evidence type="ECO:0000256" key="7">
    <source>
        <dbReference type="ARBA" id="ARBA00022842"/>
    </source>
</evidence>
<dbReference type="KEGG" id="mhz:Metho_1409"/>
<dbReference type="STRING" id="867904.Metho_1409"/>
<dbReference type="HOGENOM" id="CLU_054353_2_0_2"/>
<dbReference type="NCBIfam" id="TIGR00768">
    <property type="entry name" value="rimK_fam"/>
    <property type="match status" value="1"/>
</dbReference>
<evidence type="ECO:0000256" key="3">
    <source>
        <dbReference type="ARBA" id="ARBA00022598"/>
    </source>
</evidence>
<evidence type="ECO:0000313" key="12">
    <source>
        <dbReference type="Proteomes" id="UP000010866"/>
    </source>
</evidence>
<dbReference type="SUPFAM" id="SSF56059">
    <property type="entry name" value="Glutathione synthetase ATP-binding domain-like"/>
    <property type="match status" value="1"/>
</dbReference>
<comment type="cofactor">
    <cofactor evidence="2">
        <name>Mg(2+)</name>
        <dbReference type="ChEBI" id="CHEBI:18420"/>
    </cofactor>
</comment>
<dbReference type="Gene3D" id="3.40.50.20">
    <property type="match status" value="1"/>
</dbReference>
<evidence type="ECO:0000256" key="8">
    <source>
        <dbReference type="ARBA" id="ARBA00023211"/>
    </source>
</evidence>
<dbReference type="GO" id="GO:0005524">
    <property type="term" value="F:ATP binding"/>
    <property type="evidence" value="ECO:0007669"/>
    <property type="project" value="UniProtKB-UniRule"/>
</dbReference>
<dbReference type="GO" id="GO:0016879">
    <property type="term" value="F:ligase activity, forming carbon-nitrogen bonds"/>
    <property type="evidence" value="ECO:0007669"/>
    <property type="project" value="TreeGrafter"/>
</dbReference>
<evidence type="ECO:0000256" key="6">
    <source>
        <dbReference type="ARBA" id="ARBA00022840"/>
    </source>
</evidence>
<evidence type="ECO:0000256" key="4">
    <source>
        <dbReference type="ARBA" id="ARBA00022723"/>
    </source>
</evidence>
<dbReference type="InterPro" id="IPR013651">
    <property type="entry name" value="ATP-grasp_RimK-type"/>
</dbReference>